<gene>
    <name evidence="1" type="ORF">SVIM_LOCUS294848</name>
</gene>
<sequence>MESLQCEERTRFLAIEFVLVVVEDKKGCQILGLNLHIKRMLSQLLCTMETINENTALDNPFSRAMHIT</sequence>
<dbReference type="EMBL" id="CAADRP010001642">
    <property type="protein sequence ID" value="VFU46513.1"/>
    <property type="molecule type" value="Genomic_DNA"/>
</dbReference>
<proteinExistence type="predicted"/>
<dbReference type="AlphaFoldDB" id="A0A6N2M9X6"/>
<reference evidence="1" key="1">
    <citation type="submission" date="2019-03" db="EMBL/GenBank/DDBJ databases">
        <authorList>
            <person name="Mank J."/>
            <person name="Almeida P."/>
        </authorList>
    </citation>
    <scope>NUCLEOTIDE SEQUENCE</scope>
    <source>
        <strain evidence="1">78183</strain>
    </source>
</reference>
<name>A0A6N2M9X6_SALVM</name>
<evidence type="ECO:0000313" key="1">
    <source>
        <dbReference type="EMBL" id="VFU46513.1"/>
    </source>
</evidence>
<accession>A0A6N2M9X6</accession>
<organism evidence="1">
    <name type="scientific">Salix viminalis</name>
    <name type="common">Common osier</name>
    <name type="synonym">Basket willow</name>
    <dbReference type="NCBI Taxonomy" id="40686"/>
    <lineage>
        <taxon>Eukaryota</taxon>
        <taxon>Viridiplantae</taxon>
        <taxon>Streptophyta</taxon>
        <taxon>Embryophyta</taxon>
        <taxon>Tracheophyta</taxon>
        <taxon>Spermatophyta</taxon>
        <taxon>Magnoliopsida</taxon>
        <taxon>eudicotyledons</taxon>
        <taxon>Gunneridae</taxon>
        <taxon>Pentapetalae</taxon>
        <taxon>rosids</taxon>
        <taxon>fabids</taxon>
        <taxon>Malpighiales</taxon>
        <taxon>Salicaceae</taxon>
        <taxon>Saliceae</taxon>
        <taxon>Salix</taxon>
    </lineage>
</organism>
<protein>
    <submittedName>
        <fullName evidence="1">Uncharacterized protein</fullName>
    </submittedName>
</protein>